<organism evidence="9 10">
    <name type="scientific">Pseudobutyrivibrio ruminis</name>
    <dbReference type="NCBI Taxonomy" id="46206"/>
    <lineage>
        <taxon>Bacteria</taxon>
        <taxon>Bacillati</taxon>
        <taxon>Bacillota</taxon>
        <taxon>Clostridia</taxon>
        <taxon>Lachnospirales</taxon>
        <taxon>Lachnospiraceae</taxon>
        <taxon>Pseudobutyrivibrio</taxon>
    </lineage>
</organism>
<dbReference type="InterPro" id="IPR051393">
    <property type="entry name" value="ABC_transporter_permease"/>
</dbReference>
<keyword evidence="2 7" id="KW-0813">Transport</keyword>
<keyword evidence="3" id="KW-1003">Cell membrane</keyword>
<evidence type="ECO:0000256" key="5">
    <source>
        <dbReference type="ARBA" id="ARBA00022989"/>
    </source>
</evidence>
<dbReference type="AlphaFoldDB" id="A0A1H7LC21"/>
<dbReference type="Proteomes" id="UP000182321">
    <property type="component" value="Unassembled WGS sequence"/>
</dbReference>
<comment type="similarity">
    <text evidence="7">Belongs to the binding-protein-dependent transport system permease family.</text>
</comment>
<evidence type="ECO:0000256" key="4">
    <source>
        <dbReference type="ARBA" id="ARBA00022692"/>
    </source>
</evidence>
<sequence length="299" mass="33560">MKKSKWGILFISPYIIVYLLFTALPIVISLYKSLFVNYWKGLEEVGPFFCGLENYVTLLTDTSIYTYLGNTAIMWILGFVPQLVLSITLAAWFSDHRLGLRGIQFFKTVIYFPNLIIAASFASLFFSFFADCGPVNALLMELGIIDEPFQFFSNTWSTRALVAFMNCTMWFGNTTLLLLAGMLGIDKSLKEAAEVDGASTWQVFTRITLPLIRPILLYVIITSLIGGIQMFDVPQILTKGTGDPNRSTMTVLMYMNKHMFSKNYGVSGALSFILFMVTAVLSIIVFSLNSKTEEGRGVR</sequence>
<keyword evidence="4 7" id="KW-0812">Transmembrane</keyword>
<dbReference type="GO" id="GO:0005886">
    <property type="term" value="C:plasma membrane"/>
    <property type="evidence" value="ECO:0007669"/>
    <property type="project" value="UniProtKB-SubCell"/>
</dbReference>
<dbReference type="InterPro" id="IPR035906">
    <property type="entry name" value="MetI-like_sf"/>
</dbReference>
<proteinExistence type="inferred from homology"/>
<reference evidence="10" key="1">
    <citation type="submission" date="2016-10" db="EMBL/GenBank/DDBJ databases">
        <authorList>
            <person name="Varghese N."/>
        </authorList>
    </citation>
    <scope>NUCLEOTIDE SEQUENCE [LARGE SCALE GENOMIC DNA]</scope>
    <source>
        <strain evidence="10">ACV-9</strain>
    </source>
</reference>
<evidence type="ECO:0000313" key="10">
    <source>
        <dbReference type="Proteomes" id="UP000182321"/>
    </source>
</evidence>
<dbReference type="SUPFAM" id="SSF161098">
    <property type="entry name" value="MetI-like"/>
    <property type="match status" value="1"/>
</dbReference>
<feature type="transmembrane region" description="Helical" evidence="7">
    <location>
        <begin position="72"/>
        <end position="93"/>
    </location>
</feature>
<dbReference type="Pfam" id="PF00528">
    <property type="entry name" value="BPD_transp_1"/>
    <property type="match status" value="1"/>
</dbReference>
<keyword evidence="10" id="KW-1185">Reference proteome</keyword>
<feature type="transmembrane region" description="Helical" evidence="7">
    <location>
        <begin position="105"/>
        <end position="130"/>
    </location>
</feature>
<accession>A0A1H7LC21</accession>
<feature type="transmembrane region" description="Helical" evidence="7">
    <location>
        <begin position="7"/>
        <end position="31"/>
    </location>
</feature>
<keyword evidence="5 7" id="KW-1133">Transmembrane helix</keyword>
<evidence type="ECO:0000313" key="9">
    <source>
        <dbReference type="EMBL" id="SEK96491.1"/>
    </source>
</evidence>
<dbReference type="PROSITE" id="PS50928">
    <property type="entry name" value="ABC_TM1"/>
    <property type="match status" value="1"/>
</dbReference>
<dbReference type="PANTHER" id="PTHR30193:SF37">
    <property type="entry name" value="INNER MEMBRANE ABC TRANSPORTER PERMEASE PROTEIN YCJO"/>
    <property type="match status" value="1"/>
</dbReference>
<evidence type="ECO:0000259" key="8">
    <source>
        <dbReference type="PROSITE" id="PS50928"/>
    </source>
</evidence>
<dbReference type="CDD" id="cd06261">
    <property type="entry name" value="TM_PBP2"/>
    <property type="match status" value="1"/>
</dbReference>
<dbReference type="PANTHER" id="PTHR30193">
    <property type="entry name" value="ABC TRANSPORTER PERMEASE PROTEIN"/>
    <property type="match status" value="1"/>
</dbReference>
<protein>
    <submittedName>
        <fullName evidence="9">Multiple sugar transport system permease protein</fullName>
    </submittedName>
</protein>
<dbReference type="Gene3D" id="1.10.3720.10">
    <property type="entry name" value="MetI-like"/>
    <property type="match status" value="1"/>
</dbReference>
<comment type="subcellular location">
    <subcellularLocation>
        <location evidence="1 7">Cell membrane</location>
        <topology evidence="1 7">Multi-pass membrane protein</topology>
    </subcellularLocation>
</comment>
<gene>
    <name evidence="9" type="ORF">SAMN02910377_02318</name>
</gene>
<feature type="transmembrane region" description="Helical" evidence="7">
    <location>
        <begin position="215"/>
        <end position="237"/>
    </location>
</feature>
<dbReference type="InterPro" id="IPR000515">
    <property type="entry name" value="MetI-like"/>
</dbReference>
<dbReference type="EMBL" id="FNZX01000015">
    <property type="protein sequence ID" value="SEK96491.1"/>
    <property type="molecule type" value="Genomic_DNA"/>
</dbReference>
<evidence type="ECO:0000256" key="2">
    <source>
        <dbReference type="ARBA" id="ARBA00022448"/>
    </source>
</evidence>
<feature type="transmembrane region" description="Helical" evidence="7">
    <location>
        <begin position="160"/>
        <end position="180"/>
    </location>
</feature>
<feature type="transmembrane region" description="Helical" evidence="7">
    <location>
        <begin position="264"/>
        <end position="289"/>
    </location>
</feature>
<evidence type="ECO:0000256" key="7">
    <source>
        <dbReference type="RuleBase" id="RU363032"/>
    </source>
</evidence>
<name>A0A1H7LC21_9FIRM</name>
<evidence type="ECO:0000256" key="1">
    <source>
        <dbReference type="ARBA" id="ARBA00004651"/>
    </source>
</evidence>
<feature type="domain" description="ABC transmembrane type-1" evidence="8">
    <location>
        <begin position="68"/>
        <end position="285"/>
    </location>
</feature>
<keyword evidence="6 7" id="KW-0472">Membrane</keyword>
<evidence type="ECO:0000256" key="6">
    <source>
        <dbReference type="ARBA" id="ARBA00023136"/>
    </source>
</evidence>
<dbReference type="RefSeq" id="WP_074791939.1">
    <property type="nucleotide sequence ID" value="NZ_FNZX01000015.1"/>
</dbReference>
<dbReference type="GO" id="GO:0055085">
    <property type="term" value="P:transmembrane transport"/>
    <property type="evidence" value="ECO:0007669"/>
    <property type="project" value="InterPro"/>
</dbReference>
<keyword evidence="9" id="KW-0762">Sugar transport</keyword>
<evidence type="ECO:0000256" key="3">
    <source>
        <dbReference type="ARBA" id="ARBA00022475"/>
    </source>
</evidence>